<accession>A0AAD5E3X2</accession>
<gene>
    <name evidence="2" type="ORF">K450DRAFT_257772</name>
</gene>
<dbReference type="EMBL" id="MU620959">
    <property type="protein sequence ID" value="KAI8576237.1"/>
    <property type="molecule type" value="Genomic_DNA"/>
</dbReference>
<evidence type="ECO:0000313" key="2">
    <source>
        <dbReference type="EMBL" id="KAI8576237.1"/>
    </source>
</evidence>
<organism evidence="2 3">
    <name type="scientific">Umbelopsis ramanniana AG</name>
    <dbReference type="NCBI Taxonomy" id="1314678"/>
    <lineage>
        <taxon>Eukaryota</taxon>
        <taxon>Fungi</taxon>
        <taxon>Fungi incertae sedis</taxon>
        <taxon>Mucoromycota</taxon>
        <taxon>Mucoromycotina</taxon>
        <taxon>Umbelopsidomycetes</taxon>
        <taxon>Umbelopsidales</taxon>
        <taxon>Umbelopsidaceae</taxon>
        <taxon>Umbelopsis</taxon>
    </lineage>
</organism>
<protein>
    <submittedName>
        <fullName evidence="2">Uncharacterized protein</fullName>
    </submittedName>
</protein>
<name>A0AAD5E3X2_UMBRA</name>
<evidence type="ECO:0000313" key="3">
    <source>
        <dbReference type="Proteomes" id="UP001206595"/>
    </source>
</evidence>
<dbReference type="AlphaFoldDB" id="A0AAD5E3X2"/>
<feature type="region of interest" description="Disordered" evidence="1">
    <location>
        <begin position="22"/>
        <end position="51"/>
    </location>
</feature>
<feature type="compositionally biased region" description="Polar residues" evidence="1">
    <location>
        <begin position="22"/>
        <end position="33"/>
    </location>
</feature>
<keyword evidence="3" id="KW-1185">Reference proteome</keyword>
<evidence type="ECO:0000256" key="1">
    <source>
        <dbReference type="SAM" id="MobiDB-lite"/>
    </source>
</evidence>
<dbReference type="Proteomes" id="UP001206595">
    <property type="component" value="Unassembled WGS sequence"/>
</dbReference>
<reference evidence="2" key="1">
    <citation type="submission" date="2021-06" db="EMBL/GenBank/DDBJ databases">
        <authorList>
            <consortium name="DOE Joint Genome Institute"/>
            <person name="Mondo S.J."/>
            <person name="Amses K.R."/>
            <person name="Simmons D.R."/>
            <person name="Longcore J.E."/>
            <person name="Seto K."/>
            <person name="Alves G.H."/>
            <person name="Bonds A.E."/>
            <person name="Quandt C.A."/>
            <person name="Davis W.J."/>
            <person name="Chang Y."/>
            <person name="Letcher P.M."/>
            <person name="Powell M.J."/>
            <person name="Kuo A."/>
            <person name="Labutti K."/>
            <person name="Pangilinan J."/>
            <person name="Andreopoulos W."/>
            <person name="Tritt A."/>
            <person name="Riley R."/>
            <person name="Hundley H."/>
            <person name="Johnson J."/>
            <person name="Lipzen A."/>
            <person name="Barry K."/>
            <person name="Berbee M.L."/>
            <person name="Buchler N.E."/>
            <person name="Grigoriev I.V."/>
            <person name="Spatafora J.W."/>
            <person name="Stajich J.E."/>
            <person name="James T.Y."/>
        </authorList>
    </citation>
    <scope>NUCLEOTIDE SEQUENCE</scope>
    <source>
        <strain evidence="2">AG</strain>
    </source>
</reference>
<reference evidence="2" key="2">
    <citation type="journal article" date="2022" name="Proc. Natl. Acad. Sci. U.S.A.">
        <title>Diploid-dominant life cycles characterize the early evolution of Fungi.</title>
        <authorList>
            <person name="Amses K.R."/>
            <person name="Simmons D.R."/>
            <person name="Longcore J.E."/>
            <person name="Mondo S.J."/>
            <person name="Seto K."/>
            <person name="Jeronimo G.H."/>
            <person name="Bonds A.E."/>
            <person name="Quandt C.A."/>
            <person name="Davis W.J."/>
            <person name="Chang Y."/>
            <person name="Federici B.A."/>
            <person name="Kuo A."/>
            <person name="LaButti K."/>
            <person name="Pangilinan J."/>
            <person name="Andreopoulos W."/>
            <person name="Tritt A."/>
            <person name="Riley R."/>
            <person name="Hundley H."/>
            <person name="Johnson J."/>
            <person name="Lipzen A."/>
            <person name="Barry K."/>
            <person name="Lang B.F."/>
            <person name="Cuomo C.A."/>
            <person name="Buchler N.E."/>
            <person name="Grigoriev I.V."/>
            <person name="Spatafora J.W."/>
            <person name="Stajich J.E."/>
            <person name="James T.Y."/>
        </authorList>
    </citation>
    <scope>NUCLEOTIDE SEQUENCE</scope>
    <source>
        <strain evidence="2">AG</strain>
    </source>
</reference>
<dbReference type="GeneID" id="75917073"/>
<dbReference type="RefSeq" id="XP_051441241.1">
    <property type="nucleotide sequence ID" value="XM_051591730.1"/>
</dbReference>
<proteinExistence type="predicted"/>
<comment type="caution">
    <text evidence="2">The sequence shown here is derived from an EMBL/GenBank/DDBJ whole genome shotgun (WGS) entry which is preliminary data.</text>
</comment>
<sequence length="51" mass="5928">MENSNIAFIEGENMILCEADNSTSTESTMQNEETMMEKPNQPMDIEEERRK</sequence>